<evidence type="ECO:0000313" key="3">
    <source>
        <dbReference type="Proteomes" id="UP000032414"/>
    </source>
</evidence>
<dbReference type="PATRIC" id="fig|451.8.peg.1981"/>
<organism evidence="1 3">
    <name type="scientific">Legionella micdadei</name>
    <name type="common">Tatlockia micdadei</name>
    <dbReference type="NCBI Taxonomy" id="451"/>
    <lineage>
        <taxon>Bacteria</taxon>
        <taxon>Pseudomonadati</taxon>
        <taxon>Pseudomonadota</taxon>
        <taxon>Gammaproteobacteria</taxon>
        <taxon>Legionellales</taxon>
        <taxon>Legionellaceae</taxon>
        <taxon>Legionella</taxon>
    </lineage>
</organism>
<accession>A0A098GEQ0</accession>
<dbReference type="RefSeq" id="WP_045099274.1">
    <property type="nucleotide sequence ID" value="NZ_FMVN01000014.1"/>
</dbReference>
<dbReference type="HOGENOM" id="CLU_2132322_0_0_6"/>
<gene>
    <name evidence="1" type="ORF">LMI_1647</name>
    <name evidence="2" type="ORF">SAMN02982997_02515</name>
</gene>
<keyword evidence="4" id="KW-1185">Reference proteome</keyword>
<proteinExistence type="predicted"/>
<protein>
    <submittedName>
        <fullName evidence="1">Uncharacterized protein</fullName>
    </submittedName>
</protein>
<reference evidence="2 4" key="3">
    <citation type="submission" date="2016-10" db="EMBL/GenBank/DDBJ databases">
        <authorList>
            <person name="Varghese N."/>
            <person name="Submissions S."/>
        </authorList>
    </citation>
    <scope>NUCLEOTIDE SEQUENCE [LARGE SCALE GENOMIC DNA]</scope>
    <source>
        <strain evidence="2 4">ATCC 33218</strain>
    </source>
</reference>
<dbReference type="Proteomes" id="UP000032414">
    <property type="component" value="Chromosome I"/>
</dbReference>
<dbReference type="EMBL" id="LN614830">
    <property type="protein sequence ID" value="CEG60944.1"/>
    <property type="molecule type" value="Genomic_DNA"/>
</dbReference>
<dbReference type="KEGG" id="tmc:LMI_1647"/>
<reference evidence="1" key="1">
    <citation type="submission" date="2014-09" db="EMBL/GenBank/DDBJ databases">
        <authorList>
            <person name="GOMEZ-VALERO Laura"/>
        </authorList>
    </citation>
    <scope>NUCLEOTIDE SEQUENCE</scope>
    <source>
        <strain evidence="1">ATCC33218</strain>
    </source>
</reference>
<name>A0A098GEQ0_LEGMI</name>
<dbReference type="AlphaFoldDB" id="A0A098GEQ0"/>
<reference evidence="3" key="2">
    <citation type="submission" date="2014-09" db="EMBL/GenBank/DDBJ databases">
        <authorList>
            <person name="Gomez-Valero L."/>
        </authorList>
    </citation>
    <scope>NUCLEOTIDE SEQUENCE [LARGE SCALE GENOMIC DNA]</scope>
    <source>
        <strain evidence="3">ATCC33218</strain>
    </source>
</reference>
<dbReference type="Proteomes" id="UP000182998">
    <property type="component" value="Unassembled WGS sequence"/>
</dbReference>
<dbReference type="EMBL" id="FMVN01000014">
    <property type="protein sequence ID" value="SCY69314.1"/>
    <property type="molecule type" value="Genomic_DNA"/>
</dbReference>
<evidence type="ECO:0000313" key="1">
    <source>
        <dbReference type="EMBL" id="CEG60944.1"/>
    </source>
</evidence>
<sequence>MLDDLNEDEKIKAAKSLLIENSKAHYLFIKRWLELFDFESPVDNLIVHLTAKFVSSIGGGLSHEIEKAVKSGANEYTSGQAVESAIKLMRTMANEIESHHLHGECGSCCGEKH</sequence>
<evidence type="ECO:0000313" key="2">
    <source>
        <dbReference type="EMBL" id="SCY69314.1"/>
    </source>
</evidence>
<evidence type="ECO:0000313" key="4">
    <source>
        <dbReference type="Proteomes" id="UP000182998"/>
    </source>
</evidence>